<feature type="non-terminal residue" evidence="1">
    <location>
        <position position="426"/>
    </location>
</feature>
<dbReference type="EMBL" id="JWZX01003114">
    <property type="protein sequence ID" value="KOO24221.1"/>
    <property type="molecule type" value="Genomic_DNA"/>
</dbReference>
<evidence type="ECO:0000313" key="1">
    <source>
        <dbReference type="EMBL" id="KOO24221.1"/>
    </source>
</evidence>
<organism evidence="1 2">
    <name type="scientific">Chrysochromulina tobinii</name>
    <dbReference type="NCBI Taxonomy" id="1460289"/>
    <lineage>
        <taxon>Eukaryota</taxon>
        <taxon>Haptista</taxon>
        <taxon>Haptophyta</taxon>
        <taxon>Prymnesiophyceae</taxon>
        <taxon>Prymnesiales</taxon>
        <taxon>Chrysochromulinaceae</taxon>
        <taxon>Chrysochromulina</taxon>
    </lineage>
</organism>
<comment type="caution">
    <text evidence="1">The sequence shown here is derived from an EMBL/GenBank/DDBJ whole genome shotgun (WGS) entry which is preliminary data.</text>
</comment>
<reference evidence="2" key="1">
    <citation type="journal article" date="2015" name="PLoS Genet.">
        <title>Genome Sequence and Transcriptome Analyses of Chrysochromulina tobin: Metabolic Tools for Enhanced Algal Fitness in the Prominent Order Prymnesiales (Haptophyceae).</title>
        <authorList>
            <person name="Hovde B.T."/>
            <person name="Deodato C.R."/>
            <person name="Hunsperger H.M."/>
            <person name="Ryken S.A."/>
            <person name="Yost W."/>
            <person name="Jha R.K."/>
            <person name="Patterson J."/>
            <person name="Monnat R.J. Jr."/>
            <person name="Barlow S.B."/>
            <person name="Starkenburg S.R."/>
            <person name="Cattolico R.A."/>
        </authorList>
    </citation>
    <scope>NUCLEOTIDE SEQUENCE</scope>
    <source>
        <strain evidence="2">CCMP291</strain>
    </source>
</reference>
<sequence length="426" mass="45525">MGCCSSALEDAKEAIEETWLQQKVKGIEYDASILDIKQGCKELKDCIDPIKKRYDLYSHTEKDVIHGRMSEEQLQLPSLSVWARESTFVGSADAAAKIQHISGHQFELATLEKAVRHTEVRECVKLLAQAEEILMSATKICSTYMLAESKLDARKKKLETARKKKLDADEASKAADAALEVAKAATVAANGEFTPADAAVEEAKSVKAAAAEKKAGEDNSSAEAKAEAERAYASACDELQEAMDTFYEAQQKRKKAVEAEARADSVATDRLKKKQAADEAEAKAAAACAAAEEEVAQAKAVASSEGPLKRNEAEQKVKAAFNALQSGYERFRFGAEGYAANPDKYEAEFKLYAPKASDGLLEGALEGITALLASAMKDGLAAVKLDKEPPAAPVSEEGASAFGAQAEKVKALKTGCESAARRTASA</sequence>
<evidence type="ECO:0000313" key="2">
    <source>
        <dbReference type="Proteomes" id="UP000037460"/>
    </source>
</evidence>
<dbReference type="Proteomes" id="UP000037460">
    <property type="component" value="Unassembled WGS sequence"/>
</dbReference>
<keyword evidence="2" id="KW-1185">Reference proteome</keyword>
<protein>
    <submittedName>
        <fullName evidence="1">Uncharacterized protein</fullName>
    </submittedName>
</protein>
<name>A0A0M0JC99_9EUKA</name>
<dbReference type="AlphaFoldDB" id="A0A0M0JC99"/>
<gene>
    <name evidence="1" type="ORF">Ctob_001545</name>
</gene>
<accession>A0A0M0JC99</accession>
<proteinExistence type="predicted"/>